<reference evidence="4 5" key="1">
    <citation type="journal article" date="2018" name="MBio">
        <title>Comparative Genomics Reveals the Core Gene Toolbox for the Fungus-Insect Symbiosis.</title>
        <authorList>
            <person name="Wang Y."/>
            <person name="Stata M."/>
            <person name="Wang W."/>
            <person name="Stajich J.E."/>
            <person name="White M.M."/>
            <person name="Moncalvo J.M."/>
        </authorList>
    </citation>
    <scope>NUCLEOTIDE SEQUENCE [LARGE SCALE GENOMIC DNA]</scope>
    <source>
        <strain evidence="4 5">SC-DP-2</strain>
    </source>
</reference>
<dbReference type="GO" id="GO:0006261">
    <property type="term" value="P:DNA-templated DNA replication"/>
    <property type="evidence" value="ECO:0007669"/>
    <property type="project" value="TreeGrafter"/>
</dbReference>
<evidence type="ECO:0000256" key="2">
    <source>
        <dbReference type="ARBA" id="ARBA00023242"/>
    </source>
</evidence>
<dbReference type="PANTHER" id="PTHR10252">
    <property type="entry name" value="HISTONE-LIKE TRANSCRIPTION FACTOR CCAAT-RELATED"/>
    <property type="match status" value="1"/>
</dbReference>
<name>A0A2T9XZT1_9FUNG</name>
<dbReference type="SUPFAM" id="SSF47113">
    <property type="entry name" value="Histone-fold"/>
    <property type="match status" value="1"/>
</dbReference>
<dbReference type="Proteomes" id="UP000245609">
    <property type="component" value="Unassembled WGS sequence"/>
</dbReference>
<dbReference type="InterPro" id="IPR050568">
    <property type="entry name" value="Transcr_DNA_Rep_Reg"/>
</dbReference>
<proteinExistence type="predicted"/>
<dbReference type="OrthoDB" id="636685at2759"/>
<feature type="domain" description="Transcription factor CBF/NF-Y/archaeal histone" evidence="3">
    <location>
        <begin position="15"/>
        <end position="62"/>
    </location>
</feature>
<dbReference type="PANTHER" id="PTHR10252:SF54">
    <property type="entry name" value="CHROMATIN ACCESSIBILITY COMPLEX PROTEIN 1"/>
    <property type="match status" value="1"/>
</dbReference>
<dbReference type="GO" id="GO:0008623">
    <property type="term" value="C:CHRAC"/>
    <property type="evidence" value="ECO:0007669"/>
    <property type="project" value="TreeGrafter"/>
</dbReference>
<evidence type="ECO:0000313" key="5">
    <source>
        <dbReference type="Proteomes" id="UP000245609"/>
    </source>
</evidence>
<protein>
    <recommendedName>
        <fullName evidence="3">Transcription factor CBF/NF-Y/archaeal histone domain-containing protein</fullName>
    </recommendedName>
</protein>
<dbReference type="Pfam" id="PF00808">
    <property type="entry name" value="CBFD_NFYB_HMF"/>
    <property type="match status" value="1"/>
</dbReference>
<dbReference type="InterPro" id="IPR003958">
    <property type="entry name" value="CBFA_NFYB_domain"/>
</dbReference>
<sequence length="95" mass="10652">MPLVHKLNEPGTSIFPMSRVKRIIKEDKSVSLCSKEAVFLIAKATEFFIKSIASDSVELSKARVVDRVDKYFFLVDIIPPTVPLSTIEAPNKETE</sequence>
<dbReference type="EMBL" id="MBFS01003639">
    <property type="protein sequence ID" value="PVU85609.1"/>
    <property type="molecule type" value="Genomic_DNA"/>
</dbReference>
<dbReference type="Gene3D" id="1.10.20.10">
    <property type="entry name" value="Histone, subunit A"/>
    <property type="match status" value="1"/>
</dbReference>
<dbReference type="AlphaFoldDB" id="A0A2T9XZT1"/>
<dbReference type="GO" id="GO:0046982">
    <property type="term" value="F:protein heterodimerization activity"/>
    <property type="evidence" value="ECO:0007669"/>
    <property type="project" value="InterPro"/>
</dbReference>
<evidence type="ECO:0000313" key="4">
    <source>
        <dbReference type="EMBL" id="PVU85609.1"/>
    </source>
</evidence>
<gene>
    <name evidence="4" type="ORF">BB560_006971</name>
</gene>
<comment type="caution">
    <text evidence="4">The sequence shown here is derived from an EMBL/GenBank/DDBJ whole genome shotgun (WGS) entry which is preliminary data.</text>
</comment>
<accession>A0A2T9XZT1</accession>
<organism evidence="4 5">
    <name type="scientific">Smittium megazygosporum</name>
    <dbReference type="NCBI Taxonomy" id="133381"/>
    <lineage>
        <taxon>Eukaryota</taxon>
        <taxon>Fungi</taxon>
        <taxon>Fungi incertae sedis</taxon>
        <taxon>Zoopagomycota</taxon>
        <taxon>Kickxellomycotina</taxon>
        <taxon>Harpellomycetes</taxon>
        <taxon>Harpellales</taxon>
        <taxon>Legeriomycetaceae</taxon>
        <taxon>Smittium</taxon>
    </lineage>
</organism>
<evidence type="ECO:0000259" key="3">
    <source>
        <dbReference type="Pfam" id="PF00808"/>
    </source>
</evidence>
<evidence type="ECO:0000256" key="1">
    <source>
        <dbReference type="ARBA" id="ARBA00004123"/>
    </source>
</evidence>
<dbReference type="InterPro" id="IPR009072">
    <property type="entry name" value="Histone-fold"/>
</dbReference>
<keyword evidence="5" id="KW-1185">Reference proteome</keyword>
<comment type="subcellular location">
    <subcellularLocation>
        <location evidence="1">Nucleus</location>
    </subcellularLocation>
</comment>
<keyword evidence="2" id="KW-0539">Nucleus</keyword>